<accession>A0ACB9YTL9</accession>
<evidence type="ECO:0000313" key="1">
    <source>
        <dbReference type="EMBL" id="KAI4862334.1"/>
    </source>
</evidence>
<evidence type="ECO:0000313" key="2">
    <source>
        <dbReference type="Proteomes" id="UP001497700"/>
    </source>
</evidence>
<protein>
    <submittedName>
        <fullName evidence="1">Uncharacterized protein</fullName>
    </submittedName>
</protein>
<sequence>MKTSFSLASVLLGICLTGVQADLPYNMPKWRRDASPPIIPGPEHPYPVHHHPTGTAHHYPTTTVNLPGHHHPPPHPTGLPGTGHAYPTGAPNHHNHPPRDAPHSTFRTVTGTGGHAAPTGGPWRPPHQCKKHAECKNIVCPAVMPAQSPECVQGREGRFCACTVAKTQ</sequence>
<gene>
    <name evidence="1" type="ORF">F4820DRAFT_26158</name>
</gene>
<dbReference type="EMBL" id="MU393528">
    <property type="protein sequence ID" value="KAI4862334.1"/>
    <property type="molecule type" value="Genomic_DNA"/>
</dbReference>
<organism evidence="1 2">
    <name type="scientific">Hypoxylon rubiginosum</name>
    <dbReference type="NCBI Taxonomy" id="110542"/>
    <lineage>
        <taxon>Eukaryota</taxon>
        <taxon>Fungi</taxon>
        <taxon>Dikarya</taxon>
        <taxon>Ascomycota</taxon>
        <taxon>Pezizomycotina</taxon>
        <taxon>Sordariomycetes</taxon>
        <taxon>Xylariomycetidae</taxon>
        <taxon>Xylariales</taxon>
        <taxon>Hypoxylaceae</taxon>
        <taxon>Hypoxylon</taxon>
    </lineage>
</organism>
<keyword evidence="2" id="KW-1185">Reference proteome</keyword>
<reference evidence="1 2" key="1">
    <citation type="journal article" date="2022" name="New Phytol.">
        <title>Ecological generalism drives hyperdiversity of secondary metabolite gene clusters in xylarialean endophytes.</title>
        <authorList>
            <person name="Franco M.E.E."/>
            <person name="Wisecaver J.H."/>
            <person name="Arnold A.E."/>
            <person name="Ju Y.M."/>
            <person name="Slot J.C."/>
            <person name="Ahrendt S."/>
            <person name="Moore L.P."/>
            <person name="Eastman K.E."/>
            <person name="Scott K."/>
            <person name="Konkel Z."/>
            <person name="Mondo S.J."/>
            <person name="Kuo A."/>
            <person name="Hayes R.D."/>
            <person name="Haridas S."/>
            <person name="Andreopoulos B."/>
            <person name="Riley R."/>
            <person name="LaButti K."/>
            <person name="Pangilinan J."/>
            <person name="Lipzen A."/>
            <person name="Amirebrahimi M."/>
            <person name="Yan J."/>
            <person name="Adam C."/>
            <person name="Keymanesh K."/>
            <person name="Ng V."/>
            <person name="Louie K."/>
            <person name="Northen T."/>
            <person name="Drula E."/>
            <person name="Henrissat B."/>
            <person name="Hsieh H.M."/>
            <person name="Youens-Clark K."/>
            <person name="Lutzoni F."/>
            <person name="Miadlikowska J."/>
            <person name="Eastwood D.C."/>
            <person name="Hamelin R.C."/>
            <person name="Grigoriev I.V."/>
            <person name="U'Ren J.M."/>
        </authorList>
    </citation>
    <scope>NUCLEOTIDE SEQUENCE [LARGE SCALE GENOMIC DNA]</scope>
    <source>
        <strain evidence="1 2">CBS 119005</strain>
    </source>
</reference>
<comment type="caution">
    <text evidence="1">The sequence shown here is derived from an EMBL/GenBank/DDBJ whole genome shotgun (WGS) entry which is preliminary data.</text>
</comment>
<name>A0ACB9YTL9_9PEZI</name>
<proteinExistence type="predicted"/>
<dbReference type="Proteomes" id="UP001497700">
    <property type="component" value="Unassembled WGS sequence"/>
</dbReference>